<evidence type="ECO:0000256" key="1">
    <source>
        <dbReference type="SAM" id="Phobius"/>
    </source>
</evidence>
<protein>
    <submittedName>
        <fullName evidence="2">Uncharacterized protein</fullName>
    </submittedName>
</protein>
<feature type="non-terminal residue" evidence="2">
    <location>
        <position position="1"/>
    </location>
</feature>
<evidence type="ECO:0000313" key="3">
    <source>
        <dbReference type="Proteomes" id="UP001497623"/>
    </source>
</evidence>
<dbReference type="Proteomes" id="UP001497623">
    <property type="component" value="Unassembled WGS sequence"/>
</dbReference>
<dbReference type="EMBL" id="CAXKWB010180468">
    <property type="protein sequence ID" value="CAL4253910.1"/>
    <property type="molecule type" value="Genomic_DNA"/>
</dbReference>
<dbReference type="AlphaFoldDB" id="A0AAV2SYE8"/>
<feature type="transmembrane region" description="Helical" evidence="1">
    <location>
        <begin position="20"/>
        <end position="43"/>
    </location>
</feature>
<evidence type="ECO:0000313" key="2">
    <source>
        <dbReference type="EMBL" id="CAL4253910.1"/>
    </source>
</evidence>
<proteinExistence type="predicted"/>
<gene>
    <name evidence="2" type="ORF">MNOR_LOCUS41939</name>
</gene>
<keyword evidence="1" id="KW-1133">Transmembrane helix</keyword>
<reference evidence="2 3" key="1">
    <citation type="submission" date="2024-05" db="EMBL/GenBank/DDBJ databases">
        <authorList>
            <person name="Wallberg A."/>
        </authorList>
    </citation>
    <scope>NUCLEOTIDE SEQUENCE [LARGE SCALE GENOMIC DNA]</scope>
</reference>
<keyword evidence="1" id="KW-0472">Membrane</keyword>
<keyword evidence="1" id="KW-0812">Transmembrane</keyword>
<name>A0AAV2SYE8_MEGNR</name>
<accession>A0AAV2SYE8</accession>
<comment type="caution">
    <text evidence="2">The sequence shown here is derived from an EMBL/GenBank/DDBJ whole genome shotgun (WGS) entry which is preliminary data.</text>
</comment>
<sequence length="174" mass="19378">GMKNVSSNKSHDLPSYVPIYTLIPALAVIFIFIVITIALIIYIRKLKSVIANKDSGNDDQLQSPPEPKDIIPMQFHPYEGMNQENATSMPRAENVISSPRAGYGMNSHSHGQQALYENVNGSKDPYDDQEAIYEGESGNTYDDQEPIYEGEIGNTTAPIGNQYYESPTKFKYGH</sequence>
<keyword evidence="3" id="KW-1185">Reference proteome</keyword>
<organism evidence="2 3">
    <name type="scientific">Meganyctiphanes norvegica</name>
    <name type="common">Northern krill</name>
    <name type="synonym">Thysanopoda norvegica</name>
    <dbReference type="NCBI Taxonomy" id="48144"/>
    <lineage>
        <taxon>Eukaryota</taxon>
        <taxon>Metazoa</taxon>
        <taxon>Ecdysozoa</taxon>
        <taxon>Arthropoda</taxon>
        <taxon>Crustacea</taxon>
        <taxon>Multicrustacea</taxon>
        <taxon>Malacostraca</taxon>
        <taxon>Eumalacostraca</taxon>
        <taxon>Eucarida</taxon>
        <taxon>Euphausiacea</taxon>
        <taxon>Euphausiidae</taxon>
        <taxon>Meganyctiphanes</taxon>
    </lineage>
</organism>